<reference evidence="1" key="1">
    <citation type="journal article" date="2023" name="IScience">
        <title>Live-bearing cockroach genome reveals convergent evolutionary mechanisms linked to viviparity in insects and beyond.</title>
        <authorList>
            <person name="Fouks B."/>
            <person name="Harrison M.C."/>
            <person name="Mikhailova A.A."/>
            <person name="Marchal E."/>
            <person name="English S."/>
            <person name="Carruthers M."/>
            <person name="Jennings E.C."/>
            <person name="Chiamaka E.L."/>
            <person name="Frigard R.A."/>
            <person name="Pippel M."/>
            <person name="Attardo G.M."/>
            <person name="Benoit J.B."/>
            <person name="Bornberg-Bauer E."/>
            <person name="Tobe S.S."/>
        </authorList>
    </citation>
    <scope>NUCLEOTIDE SEQUENCE</scope>
    <source>
        <strain evidence="1">Stay&amp;Tobe</strain>
    </source>
</reference>
<name>A0AAD8EH90_DIPPU</name>
<dbReference type="PANTHER" id="PTHR16071:SF2">
    <property type="entry name" value="FIGNL1-INTERACTING REGULATOR OF RECOMBINATION AND MITOSIS"/>
    <property type="match status" value="1"/>
</dbReference>
<keyword evidence="2" id="KW-1185">Reference proteome</keyword>
<dbReference type="InterPro" id="IPR027902">
    <property type="entry name" value="DUF4487"/>
</dbReference>
<accession>A0AAD8EH90</accession>
<evidence type="ECO:0000313" key="2">
    <source>
        <dbReference type="Proteomes" id="UP001233999"/>
    </source>
</evidence>
<comment type="caution">
    <text evidence="1">The sequence shown here is derived from an EMBL/GenBank/DDBJ whole genome shotgun (WGS) entry which is preliminary data.</text>
</comment>
<dbReference type="Pfam" id="PF14868">
    <property type="entry name" value="DUF4487"/>
    <property type="match status" value="1"/>
</dbReference>
<sequence>MAFKNAEFLNVIEKLSDWTVEEVQENLEDALPQKTLILQAVDALLGKCLPCMPIDTIEERLLQYVLPSSNQLFQEAMEGIHVMLQDVPDHPDEELLESLNSLLQVCIEILKCMDYPLDHIQSLGKTDVSLVQSLPKVVSCVLLEAFKHCKESEKLYGTLFQTASEVLTKLFQRSRELQLKFLSLVTENLQFNCLFEEELVLLVETLEIFGKIGQLVSGLDIKTMAEQWKGYARLAFQYTDHLKPRLDVASPLQFLATDISNSLNKLVEMDPPDMKFVTRSVKVGSFTLKIIIKFCDQYSGYLGTCHQQLLCMLLTMYRFSRPYLQMKRVPQEVIHQVETHITIGAEPLLKHLVSEVEFAEKYFAYGNKLAEFQEDRLGFMLLSVSILKKLIHSKEDERKLWINIEPENNIIFIVFRALDHCHAEMNWDLKIAGISHSGEPERMTDLYEFVLTHMAGFILSTSAHKFVTVEQALVESLLQPSVWRAMLAMDIWCIVARSGSSDLCFQHLCVLLEILKCLVNHHGCPEKVYVTTLAHRLFSFLSNKHKNMIVEKYPPAGASFVWQALSVKVLPEKLRASVTDILLKSAISDTETIITSTATVQQYNDAVNSIAAATQCCKLYLPTQAAMISSLAGHVVTLWQRVSLRSLTHEESSVKGSQWFNHFLAALCAITAPLTLKMSNIQLIKVLVRLKEAVSRGPSSVRIMVLTVLRGLAKKFLDSTPDQMKVFQHIADLFSTLLQDKNHLVEVKAFEVFTYFAHVNSHETILALSVKNNVSLQFKTKQYLQKIPYKPHENKLLAYESYLLQQSQAKFSHNCKNVNLTVCKENSEIAELKLTSEIEIQPPKKLKLTESENAVNKSIERLKQEISIIQEYCEAKSLPHAAKEELLQVSAQLKRLC</sequence>
<dbReference type="Proteomes" id="UP001233999">
    <property type="component" value="Unassembled WGS sequence"/>
</dbReference>
<evidence type="ECO:0000313" key="1">
    <source>
        <dbReference type="EMBL" id="KAJ9589874.1"/>
    </source>
</evidence>
<gene>
    <name evidence="1" type="ORF">L9F63_017029</name>
</gene>
<dbReference type="AlphaFoldDB" id="A0AAD8EH90"/>
<dbReference type="PANTHER" id="PTHR16071">
    <property type="entry name" value="CHROMOSOME 1 OPEN READING FRAME 112"/>
    <property type="match status" value="1"/>
</dbReference>
<protein>
    <submittedName>
        <fullName evidence="1">Uncharacterized protein</fullName>
    </submittedName>
</protein>
<dbReference type="EMBL" id="JASPKZ010004590">
    <property type="protein sequence ID" value="KAJ9589874.1"/>
    <property type="molecule type" value="Genomic_DNA"/>
</dbReference>
<proteinExistence type="predicted"/>
<reference evidence="1" key="2">
    <citation type="submission" date="2023-05" db="EMBL/GenBank/DDBJ databases">
        <authorList>
            <person name="Fouks B."/>
        </authorList>
    </citation>
    <scope>NUCLEOTIDE SEQUENCE</scope>
    <source>
        <strain evidence="1">Stay&amp;Tobe</strain>
        <tissue evidence="1">Testes</tissue>
    </source>
</reference>
<organism evidence="1 2">
    <name type="scientific">Diploptera punctata</name>
    <name type="common">Pacific beetle cockroach</name>
    <dbReference type="NCBI Taxonomy" id="6984"/>
    <lineage>
        <taxon>Eukaryota</taxon>
        <taxon>Metazoa</taxon>
        <taxon>Ecdysozoa</taxon>
        <taxon>Arthropoda</taxon>
        <taxon>Hexapoda</taxon>
        <taxon>Insecta</taxon>
        <taxon>Pterygota</taxon>
        <taxon>Neoptera</taxon>
        <taxon>Polyneoptera</taxon>
        <taxon>Dictyoptera</taxon>
        <taxon>Blattodea</taxon>
        <taxon>Blaberoidea</taxon>
        <taxon>Blaberidae</taxon>
        <taxon>Diplopterinae</taxon>
        <taxon>Diploptera</taxon>
    </lineage>
</organism>